<dbReference type="PANTHER" id="PTHR13026">
    <property type="entry name" value="NNP-1 PROTEIN NOVEL NUCLEAR PROTEIN 1 NOP52"/>
    <property type="match status" value="1"/>
</dbReference>
<dbReference type="GO" id="GO:0005634">
    <property type="term" value="C:nucleus"/>
    <property type="evidence" value="ECO:0007669"/>
    <property type="project" value="UniProtKB-SubCell"/>
</dbReference>
<feature type="region of interest" description="Disordered" evidence="5">
    <location>
        <begin position="559"/>
        <end position="608"/>
    </location>
</feature>
<proteinExistence type="inferred from homology"/>
<feature type="compositionally biased region" description="Polar residues" evidence="5">
    <location>
        <begin position="576"/>
        <end position="597"/>
    </location>
</feature>
<organism evidence="6 7">
    <name type="scientific">Polypedilum vanderplanki</name>
    <name type="common">Sleeping chironomid midge</name>
    <dbReference type="NCBI Taxonomy" id="319348"/>
    <lineage>
        <taxon>Eukaryota</taxon>
        <taxon>Metazoa</taxon>
        <taxon>Ecdysozoa</taxon>
        <taxon>Arthropoda</taxon>
        <taxon>Hexapoda</taxon>
        <taxon>Insecta</taxon>
        <taxon>Pterygota</taxon>
        <taxon>Neoptera</taxon>
        <taxon>Endopterygota</taxon>
        <taxon>Diptera</taxon>
        <taxon>Nematocera</taxon>
        <taxon>Chironomoidea</taxon>
        <taxon>Chironomidae</taxon>
        <taxon>Chironominae</taxon>
        <taxon>Polypedilum</taxon>
        <taxon>Polypedilum</taxon>
    </lineage>
</organism>
<dbReference type="EMBL" id="JADBJN010000003">
    <property type="protein sequence ID" value="KAG5673854.1"/>
    <property type="molecule type" value="Genomic_DNA"/>
</dbReference>
<comment type="caution">
    <text evidence="6">The sequence shown here is derived from an EMBL/GenBank/DDBJ whole genome shotgun (WGS) entry which is preliminary data.</text>
</comment>
<evidence type="ECO:0000313" key="6">
    <source>
        <dbReference type="EMBL" id="KAG5673854.1"/>
    </source>
</evidence>
<evidence type="ECO:0008006" key="8">
    <source>
        <dbReference type="Google" id="ProtNLM"/>
    </source>
</evidence>
<comment type="subcellular location">
    <subcellularLocation>
        <location evidence="1">Nucleus</location>
    </subcellularLocation>
</comment>
<protein>
    <recommendedName>
        <fullName evidence="8">Ribosomal RNA processing protein 1-like protein</fullName>
    </recommendedName>
</protein>
<dbReference type="AlphaFoldDB" id="A0A9J6BX89"/>
<gene>
    <name evidence="6" type="ORF">PVAND_003865</name>
</gene>
<evidence type="ECO:0000256" key="2">
    <source>
        <dbReference type="ARBA" id="ARBA00006374"/>
    </source>
</evidence>
<dbReference type="GO" id="GO:0030688">
    <property type="term" value="C:preribosome, small subunit precursor"/>
    <property type="evidence" value="ECO:0007669"/>
    <property type="project" value="InterPro"/>
</dbReference>
<dbReference type="Proteomes" id="UP001107558">
    <property type="component" value="Chromosome 3"/>
</dbReference>
<evidence type="ECO:0000256" key="1">
    <source>
        <dbReference type="ARBA" id="ARBA00004123"/>
    </source>
</evidence>
<keyword evidence="7" id="KW-1185">Reference proteome</keyword>
<evidence type="ECO:0000256" key="3">
    <source>
        <dbReference type="ARBA" id="ARBA00022552"/>
    </source>
</evidence>
<evidence type="ECO:0000256" key="4">
    <source>
        <dbReference type="ARBA" id="ARBA00023242"/>
    </source>
</evidence>
<reference evidence="6" key="1">
    <citation type="submission" date="2021-03" db="EMBL/GenBank/DDBJ databases">
        <title>Chromosome level genome of the anhydrobiotic midge Polypedilum vanderplanki.</title>
        <authorList>
            <person name="Yoshida Y."/>
            <person name="Kikawada T."/>
            <person name="Gusev O."/>
        </authorList>
    </citation>
    <scope>NUCLEOTIDE SEQUENCE</scope>
    <source>
        <strain evidence="6">NIAS01</strain>
        <tissue evidence="6">Whole body or cell culture</tissue>
    </source>
</reference>
<name>A0A9J6BX89_POLVA</name>
<feature type="region of interest" description="Disordered" evidence="5">
    <location>
        <begin position="427"/>
        <end position="490"/>
    </location>
</feature>
<dbReference type="Pfam" id="PF05997">
    <property type="entry name" value="Nop52"/>
    <property type="match status" value="1"/>
</dbReference>
<evidence type="ECO:0000313" key="7">
    <source>
        <dbReference type="Proteomes" id="UP001107558"/>
    </source>
</evidence>
<dbReference type="OrthoDB" id="2019504at2759"/>
<accession>A0A9J6BX89</accession>
<sequence>MADKKDVLAQELKFAKLLASNDPKVRKNVLKNLKKWLKTRSESSYQFSDNDFLRLWKGLYYCMWMSDKPLVQEELAEELGSLIHCFPNIKIGIQFFQNFLETMCLEWFGIDQWRIDKFMMLVRRVTRQMLFALKNSDWDDEALKQFGIALNKTVFQMNKCPKGLIFHICDLYIEEIAKVSQGDLSEDRTHFLIEPFLMYYAKQNDVLVLRHVEQNIVNQLLFQSELGQSYQEKFNIWKQANFPTRSIDDIEIKYQVRGNKSFGDDDLSDGQEEDVEERAMDPRAGRINVELTEICFDALKFVETFESLRYKPFATSKSRKGLSRMASNFRKFSEGNFPLGIKTIPQERPEDESDAIDLDLKAIELAEFEKKLAIGDVDVDSESSDFDEELDNRKHGKLKRKSKDTSVKIKDKKQKLSKLHNERFFKTSEDFSKEDTSTKDDEEEDDSHQIIQQEVKVKKKKKIMKTEEESTPKIKLQKRKKNTAMKFEESDIIEDDKGKKASSLTQDFKETNDEWSKPLKEGEYEFFVPSKKQKLKAIEKEAESITSTKSKVSSLVLNPFAKMTPAKKKTNEDETPGSSSNITLSRVSSSLNETPKSSGKKFAESTHN</sequence>
<dbReference type="InterPro" id="IPR010301">
    <property type="entry name" value="RRP1"/>
</dbReference>
<evidence type="ECO:0000256" key="5">
    <source>
        <dbReference type="SAM" id="MobiDB-lite"/>
    </source>
</evidence>
<comment type="similarity">
    <text evidence="2">Belongs to the RRP1 family.</text>
</comment>
<feature type="compositionally biased region" description="Basic and acidic residues" evidence="5">
    <location>
        <begin position="427"/>
        <end position="439"/>
    </location>
</feature>
<feature type="region of interest" description="Disordered" evidence="5">
    <location>
        <begin position="382"/>
        <end position="415"/>
    </location>
</feature>
<keyword evidence="3" id="KW-0698">rRNA processing</keyword>
<dbReference type="GO" id="GO:0006364">
    <property type="term" value="P:rRNA processing"/>
    <property type="evidence" value="ECO:0007669"/>
    <property type="project" value="UniProtKB-KW"/>
</dbReference>
<dbReference type="PANTHER" id="PTHR13026:SF0">
    <property type="entry name" value="RIBOSOMAL RNA PROCESSING 1B"/>
    <property type="match status" value="1"/>
</dbReference>
<keyword evidence="4" id="KW-0539">Nucleus</keyword>